<keyword evidence="5" id="KW-1185">Reference proteome</keyword>
<dbReference type="PaxDb" id="35128-Thaps9707"/>
<sequence>MTSHAPPPTLLPTTPPHTPPLNDPIHQSSKKTPPPSPQTNYPSSTHPTSAPPIPSTSTSANSTTPCAASSAANLSASGGVVRLRWQVGTRINSNDYENALIPNHHLENQLDIYKRMRDELRSSLVRLDVLEKEKAAGVWGVAAEGKKKKSGNCGRKRRRPKKNESHSSDDEDFFDEEETRSSKRVSGRAAAKKQNYSSSSDSDDDDDYEPERKPAAATSRTSQSHNNHVVVKLQRKPIPNYHGLKRKRLQELCTNEGLDNNGTDDDLKKRHSEFITLYNSECDSSHPRSPSELAMEITRRDKVRRKEAVQAMQNGSQRHEGLMIKLKQSREAIGKGSTAELSSGNKAFDALLSAGFQNLINQHKQRQTNGGKANANAPLAATSTTTTTAAKPSEDNESDSTEDAPQQSAPTPTSAKRKAKPKSPPKDAAKKASTAASFRSNSSGQSTLTNSARKSSASSKCTDSGPWNCPRCTYLNDRNVTAKCKCELCGLDRPKPTIRAGIDDAEVVNIDC</sequence>
<evidence type="ECO:0000313" key="5">
    <source>
        <dbReference type="Proteomes" id="UP000001449"/>
    </source>
</evidence>
<feature type="coiled-coil region" evidence="1">
    <location>
        <begin position="103"/>
        <end position="133"/>
    </location>
</feature>
<feature type="compositionally biased region" description="Polar residues" evidence="2">
    <location>
        <begin position="438"/>
        <end position="462"/>
    </location>
</feature>
<reference evidence="4 5" key="1">
    <citation type="journal article" date="2004" name="Science">
        <title>The genome of the diatom Thalassiosira pseudonana: ecology, evolution, and metabolism.</title>
        <authorList>
            <person name="Armbrust E.V."/>
            <person name="Berges J.A."/>
            <person name="Bowler C."/>
            <person name="Green B.R."/>
            <person name="Martinez D."/>
            <person name="Putnam N.H."/>
            <person name="Zhou S."/>
            <person name="Allen A.E."/>
            <person name="Apt K.E."/>
            <person name="Bechner M."/>
            <person name="Brzezinski M.A."/>
            <person name="Chaal B.K."/>
            <person name="Chiovitti A."/>
            <person name="Davis A.K."/>
            <person name="Demarest M.S."/>
            <person name="Detter J.C."/>
            <person name="Glavina T."/>
            <person name="Goodstein D."/>
            <person name="Hadi M.Z."/>
            <person name="Hellsten U."/>
            <person name="Hildebrand M."/>
            <person name="Jenkins B.D."/>
            <person name="Jurka J."/>
            <person name="Kapitonov V.V."/>
            <person name="Kroger N."/>
            <person name="Lau W.W."/>
            <person name="Lane T.W."/>
            <person name="Larimer F.W."/>
            <person name="Lippmeier J.C."/>
            <person name="Lucas S."/>
            <person name="Medina M."/>
            <person name="Montsant A."/>
            <person name="Obornik M."/>
            <person name="Parker M.S."/>
            <person name="Palenik B."/>
            <person name="Pazour G.J."/>
            <person name="Richardson P.M."/>
            <person name="Rynearson T.A."/>
            <person name="Saito M.A."/>
            <person name="Schwartz D.C."/>
            <person name="Thamatrakoln K."/>
            <person name="Valentin K."/>
            <person name="Vardi A."/>
            <person name="Wilkerson F.P."/>
            <person name="Rokhsar D.S."/>
        </authorList>
    </citation>
    <scope>NUCLEOTIDE SEQUENCE [LARGE SCALE GENOMIC DNA]</scope>
    <source>
        <strain evidence="4 5">CCMP1335</strain>
    </source>
</reference>
<evidence type="ECO:0000256" key="1">
    <source>
        <dbReference type="SAM" id="Coils"/>
    </source>
</evidence>
<dbReference type="PROSITE" id="PS50800">
    <property type="entry name" value="SAP"/>
    <property type="match status" value="1"/>
</dbReference>
<feature type="compositionally biased region" description="Low complexity" evidence="2">
    <location>
        <begin position="38"/>
        <end position="48"/>
    </location>
</feature>
<dbReference type="HOGENOM" id="CLU_532680_0_0_1"/>
<feature type="compositionally biased region" description="Basic residues" evidence="2">
    <location>
        <begin position="146"/>
        <end position="161"/>
    </location>
</feature>
<dbReference type="STRING" id="35128.B8CC24"/>
<dbReference type="InParanoid" id="B8CC24"/>
<organism evidence="4 5">
    <name type="scientific">Thalassiosira pseudonana</name>
    <name type="common">Marine diatom</name>
    <name type="synonym">Cyclotella nana</name>
    <dbReference type="NCBI Taxonomy" id="35128"/>
    <lineage>
        <taxon>Eukaryota</taxon>
        <taxon>Sar</taxon>
        <taxon>Stramenopiles</taxon>
        <taxon>Ochrophyta</taxon>
        <taxon>Bacillariophyta</taxon>
        <taxon>Coscinodiscophyceae</taxon>
        <taxon>Thalassiosirophycidae</taxon>
        <taxon>Thalassiosirales</taxon>
        <taxon>Thalassiosiraceae</taxon>
        <taxon>Thalassiosira</taxon>
    </lineage>
</organism>
<feature type="compositionally biased region" description="Pro residues" evidence="2">
    <location>
        <begin position="1"/>
        <end position="22"/>
    </location>
</feature>
<dbReference type="RefSeq" id="XP_002293684.1">
    <property type="nucleotide sequence ID" value="XM_002293648.1"/>
</dbReference>
<dbReference type="PANTHER" id="PTHR14134">
    <property type="entry name" value="E3 UBIQUITIN-PROTEIN LIGASE RAD18"/>
    <property type="match status" value="1"/>
</dbReference>
<dbReference type="GO" id="GO:0006513">
    <property type="term" value="P:protein monoubiquitination"/>
    <property type="evidence" value="ECO:0000318"/>
    <property type="project" value="GO_Central"/>
</dbReference>
<dbReference type="GO" id="GO:0003697">
    <property type="term" value="F:single-stranded DNA binding"/>
    <property type="evidence" value="ECO:0007669"/>
    <property type="project" value="InterPro"/>
</dbReference>
<dbReference type="AlphaFoldDB" id="B8CC24"/>
<dbReference type="InterPro" id="IPR003034">
    <property type="entry name" value="SAP_dom"/>
</dbReference>
<dbReference type="GO" id="GO:0006301">
    <property type="term" value="P:DNA damage tolerance"/>
    <property type="evidence" value="ECO:0000318"/>
    <property type="project" value="GO_Central"/>
</dbReference>
<keyword evidence="1" id="KW-0175">Coiled coil</keyword>
<feature type="region of interest" description="Disordered" evidence="2">
    <location>
        <begin position="364"/>
        <end position="465"/>
    </location>
</feature>
<evidence type="ECO:0000256" key="2">
    <source>
        <dbReference type="SAM" id="MobiDB-lite"/>
    </source>
</evidence>
<feature type="compositionally biased region" description="Acidic residues" evidence="2">
    <location>
        <begin position="169"/>
        <end position="178"/>
    </location>
</feature>
<dbReference type="eggNOG" id="KOG0287">
    <property type="taxonomic scope" value="Eukaryota"/>
</dbReference>
<gene>
    <name evidence="4" type="ORF">THAPSDRAFT_9707</name>
</gene>
<feature type="compositionally biased region" description="Polar residues" evidence="2">
    <location>
        <begin position="218"/>
        <end position="227"/>
    </location>
</feature>
<accession>B8CC24</accession>
<feature type="region of interest" description="Disordered" evidence="2">
    <location>
        <begin position="1"/>
        <end position="66"/>
    </location>
</feature>
<dbReference type="EMBL" id="CM000649">
    <property type="protein sequence ID" value="EED88693.1"/>
    <property type="molecule type" value="Genomic_DNA"/>
</dbReference>
<feature type="compositionally biased region" description="Low complexity" evidence="2">
    <location>
        <begin position="372"/>
        <end position="391"/>
    </location>
</feature>
<dbReference type="GO" id="GO:0097505">
    <property type="term" value="C:Rad6-Rad18 complex"/>
    <property type="evidence" value="ECO:0000318"/>
    <property type="project" value="GO_Central"/>
</dbReference>
<feature type="domain" description="SAP" evidence="3">
    <location>
        <begin position="241"/>
        <end position="275"/>
    </location>
</feature>
<dbReference type="OMA" id="MTSHAPP"/>
<dbReference type="GO" id="GO:0061630">
    <property type="term" value="F:ubiquitin protein ligase activity"/>
    <property type="evidence" value="ECO:0007669"/>
    <property type="project" value="InterPro"/>
</dbReference>
<dbReference type="KEGG" id="tps:THAPSDRAFT_9707"/>
<dbReference type="PANTHER" id="PTHR14134:SF2">
    <property type="entry name" value="E3 UBIQUITIN-PROTEIN LIGASE RAD18"/>
    <property type="match status" value="1"/>
</dbReference>
<dbReference type="GO" id="GO:0005634">
    <property type="term" value="C:nucleus"/>
    <property type="evidence" value="ECO:0000318"/>
    <property type="project" value="GO_Central"/>
</dbReference>
<dbReference type="InterPro" id="IPR039577">
    <property type="entry name" value="Rad18"/>
</dbReference>
<protein>
    <recommendedName>
        <fullName evidence="3">SAP domain-containing protein</fullName>
    </recommendedName>
</protein>
<proteinExistence type="predicted"/>
<evidence type="ECO:0000259" key="3">
    <source>
        <dbReference type="PROSITE" id="PS50800"/>
    </source>
</evidence>
<dbReference type="Proteomes" id="UP000001449">
    <property type="component" value="Chromosome 14"/>
</dbReference>
<dbReference type="GeneID" id="7450830"/>
<evidence type="ECO:0000313" key="4">
    <source>
        <dbReference type="EMBL" id="EED88693.1"/>
    </source>
</evidence>
<reference evidence="4 5" key="2">
    <citation type="journal article" date="2008" name="Nature">
        <title>The Phaeodactylum genome reveals the evolutionary history of diatom genomes.</title>
        <authorList>
            <person name="Bowler C."/>
            <person name="Allen A.E."/>
            <person name="Badger J.H."/>
            <person name="Grimwood J."/>
            <person name="Jabbari K."/>
            <person name="Kuo A."/>
            <person name="Maheswari U."/>
            <person name="Martens C."/>
            <person name="Maumus F."/>
            <person name="Otillar R.P."/>
            <person name="Rayko E."/>
            <person name="Salamov A."/>
            <person name="Vandepoele K."/>
            <person name="Beszteri B."/>
            <person name="Gruber A."/>
            <person name="Heijde M."/>
            <person name="Katinka M."/>
            <person name="Mock T."/>
            <person name="Valentin K."/>
            <person name="Verret F."/>
            <person name="Berges J.A."/>
            <person name="Brownlee C."/>
            <person name="Cadoret J.P."/>
            <person name="Chiovitti A."/>
            <person name="Choi C.J."/>
            <person name="Coesel S."/>
            <person name="De Martino A."/>
            <person name="Detter J.C."/>
            <person name="Durkin C."/>
            <person name="Falciatore A."/>
            <person name="Fournet J."/>
            <person name="Haruta M."/>
            <person name="Huysman M.J."/>
            <person name="Jenkins B.D."/>
            <person name="Jiroutova K."/>
            <person name="Jorgensen R.E."/>
            <person name="Joubert Y."/>
            <person name="Kaplan A."/>
            <person name="Kroger N."/>
            <person name="Kroth P.G."/>
            <person name="La Roche J."/>
            <person name="Lindquist E."/>
            <person name="Lommer M."/>
            <person name="Martin-Jezequel V."/>
            <person name="Lopez P.J."/>
            <person name="Lucas S."/>
            <person name="Mangogna M."/>
            <person name="McGinnis K."/>
            <person name="Medlin L.K."/>
            <person name="Montsant A."/>
            <person name="Oudot-Le Secq M.P."/>
            <person name="Napoli C."/>
            <person name="Obornik M."/>
            <person name="Parker M.S."/>
            <person name="Petit J.L."/>
            <person name="Porcel B.M."/>
            <person name="Poulsen N."/>
            <person name="Robison M."/>
            <person name="Rychlewski L."/>
            <person name="Rynearson T.A."/>
            <person name="Schmutz J."/>
            <person name="Shapiro H."/>
            <person name="Siaut M."/>
            <person name="Stanley M."/>
            <person name="Sussman M.R."/>
            <person name="Taylor A.R."/>
            <person name="Vardi A."/>
            <person name="von Dassow P."/>
            <person name="Vyverman W."/>
            <person name="Willis A."/>
            <person name="Wyrwicz L.S."/>
            <person name="Rokhsar D.S."/>
            <person name="Weissenbach J."/>
            <person name="Armbrust E.V."/>
            <person name="Green B.R."/>
            <person name="Van de Peer Y."/>
            <person name="Grigoriev I.V."/>
        </authorList>
    </citation>
    <scope>NUCLEOTIDE SEQUENCE [LARGE SCALE GENOMIC DNA]</scope>
    <source>
        <strain evidence="4 5">CCMP1335</strain>
    </source>
</reference>
<feature type="region of interest" description="Disordered" evidence="2">
    <location>
        <begin position="143"/>
        <end position="243"/>
    </location>
</feature>
<feature type="compositionally biased region" description="Low complexity" evidence="2">
    <location>
        <begin position="55"/>
        <end position="66"/>
    </location>
</feature>
<name>B8CC24_THAPS</name>